<dbReference type="InterPro" id="IPR034593">
    <property type="entry name" value="DgoD-like"/>
</dbReference>
<dbReference type="Gene3D" id="3.30.390.10">
    <property type="entry name" value="Enolase-like, N-terminal domain"/>
    <property type="match status" value="1"/>
</dbReference>
<dbReference type="Proteomes" id="UP001299876">
    <property type="component" value="Unassembled WGS sequence"/>
</dbReference>
<dbReference type="InterPro" id="IPR036849">
    <property type="entry name" value="Enolase-like_C_sf"/>
</dbReference>
<dbReference type="RefSeq" id="WP_247286301.1">
    <property type="nucleotide sequence ID" value="NZ_JAKNRW010000001.1"/>
</dbReference>
<protein>
    <recommendedName>
        <fullName evidence="3">glucarate dehydratase</fullName>
        <ecNumber evidence="3">4.2.1.40</ecNumber>
    </recommendedName>
</protein>
<accession>A0ABT0ET04</accession>
<dbReference type="EC" id="4.2.1.40" evidence="3"/>
<comment type="catalytic activity">
    <reaction evidence="1">
        <text>D-glucarate = 5-dehydro-4-deoxy-D-glucarate + H2O</text>
        <dbReference type="Rhea" id="RHEA:14573"/>
        <dbReference type="ChEBI" id="CHEBI:15377"/>
        <dbReference type="ChEBI" id="CHEBI:30612"/>
        <dbReference type="ChEBI" id="CHEBI:42819"/>
        <dbReference type="EC" id="4.2.1.40"/>
    </reaction>
</comment>
<dbReference type="SUPFAM" id="SSF51604">
    <property type="entry name" value="Enolase C-terminal domain-like"/>
    <property type="match status" value="1"/>
</dbReference>
<proteinExistence type="predicted"/>
<dbReference type="PANTHER" id="PTHR48080:SF4">
    <property type="entry name" value="GLUCARATE DEHYDRATASE"/>
    <property type="match status" value="1"/>
</dbReference>
<evidence type="ECO:0000256" key="2">
    <source>
        <dbReference type="ARBA" id="ARBA00005183"/>
    </source>
</evidence>
<dbReference type="SMART" id="SM00922">
    <property type="entry name" value="MR_MLE"/>
    <property type="match status" value="1"/>
</dbReference>
<name>A0ABT0ET04_9PSED</name>
<feature type="region of interest" description="Disordered" evidence="4">
    <location>
        <begin position="261"/>
        <end position="304"/>
    </location>
</feature>
<feature type="domain" description="Mandelate racemase/muconate lactonizing enzyme C-terminal" evidence="5">
    <location>
        <begin position="144"/>
        <end position="237"/>
    </location>
</feature>
<comment type="pathway">
    <text evidence="2">Carbohydrate acid metabolism; D-glucarate degradation; 2,5-dioxopentanoate from D-glucarate: step 1/2.</text>
</comment>
<evidence type="ECO:0000256" key="1">
    <source>
        <dbReference type="ARBA" id="ARBA00001426"/>
    </source>
</evidence>
<dbReference type="Gene3D" id="3.20.20.120">
    <property type="entry name" value="Enolase-like C-terminal domain"/>
    <property type="match status" value="1"/>
</dbReference>
<dbReference type="SFLD" id="SFLDS00001">
    <property type="entry name" value="Enolase"/>
    <property type="match status" value="1"/>
</dbReference>
<dbReference type="PANTHER" id="PTHR48080">
    <property type="entry name" value="D-GALACTONATE DEHYDRATASE-RELATED"/>
    <property type="match status" value="1"/>
</dbReference>
<gene>
    <name evidence="6" type="ORF">L9059_01460</name>
</gene>
<dbReference type="InterPro" id="IPR029017">
    <property type="entry name" value="Enolase-like_N"/>
</dbReference>
<comment type="caution">
    <text evidence="6">The sequence shown here is derived from an EMBL/GenBank/DDBJ whole genome shotgun (WGS) entry which is preliminary data.</text>
</comment>
<dbReference type="EMBL" id="JAKNRW010000001">
    <property type="protein sequence ID" value="MCK1788871.1"/>
    <property type="molecule type" value="Genomic_DNA"/>
</dbReference>
<sequence>MNITRMSIYRKNLSYASGAFAWGRGNVIESSSSTVVVIDTDTGMSGVGEFCPCGENYMVAHSEETEAAARLLAPRLLGEDTRQLLRIERLMEHTIIGHGYAKAAFDSACWDLLGKATNQPIWMLLGGKLTDGAPMYRSAPQGAAQQMAADLERLRGNGYRQSQIKVGNDWRDNVERFRPVVQMLEETEKAIADANQDWHMDEAIQVARAIRGLDYIIEQPCHSYEECLQVRRYFGQPMKLDECITDLRMADQAFETAGRFVQSQTHARLPDRTPHQGGRRGHLGQRNYSSTPPTCTATTKSGPGFRLPERPMASCVPVTPPVWAWKPILIRSVLRSLCTDGKHDRQQGISHSRVAAWMAQVTTANEALTKQRQFQRSQITRYSQASMGSFRTSETGPAIVNCTQQ</sequence>
<dbReference type="InterPro" id="IPR013342">
    <property type="entry name" value="Mandelate_racemase_C"/>
</dbReference>
<reference evidence="6 7" key="1">
    <citation type="submission" date="2022-02" db="EMBL/GenBank/DDBJ databases">
        <title>Comparative genomics of the first Antarctic Pseudomonas spp. capable of biotransforming 2,4,6-Trinitrotoluene.</title>
        <authorList>
            <person name="Cabrera M.A."/>
            <person name="Marquez S.L."/>
            <person name="Perez-Donoso J.M."/>
        </authorList>
    </citation>
    <scope>NUCLEOTIDE SEQUENCE [LARGE SCALE GENOMIC DNA]</scope>
    <source>
        <strain evidence="6 7">TNT19</strain>
    </source>
</reference>
<evidence type="ECO:0000256" key="3">
    <source>
        <dbReference type="ARBA" id="ARBA00011973"/>
    </source>
</evidence>
<keyword evidence="7" id="KW-1185">Reference proteome</keyword>
<dbReference type="Pfam" id="PF13378">
    <property type="entry name" value="MR_MLE_C"/>
    <property type="match status" value="1"/>
</dbReference>
<evidence type="ECO:0000313" key="7">
    <source>
        <dbReference type="Proteomes" id="UP001299876"/>
    </source>
</evidence>
<dbReference type="Pfam" id="PF02746">
    <property type="entry name" value="MR_MLE_N"/>
    <property type="match status" value="1"/>
</dbReference>
<evidence type="ECO:0000313" key="6">
    <source>
        <dbReference type="EMBL" id="MCK1788871.1"/>
    </source>
</evidence>
<dbReference type="SFLD" id="SFLDG00180">
    <property type="entry name" value="muconate_cycloisomerase"/>
    <property type="match status" value="1"/>
</dbReference>
<organism evidence="6 7">
    <name type="scientific">Pseudomonas violetae</name>
    <dbReference type="NCBI Taxonomy" id="2915813"/>
    <lineage>
        <taxon>Bacteria</taxon>
        <taxon>Pseudomonadati</taxon>
        <taxon>Pseudomonadota</taxon>
        <taxon>Gammaproteobacteria</taxon>
        <taxon>Pseudomonadales</taxon>
        <taxon>Pseudomonadaceae</taxon>
        <taxon>Pseudomonas</taxon>
    </lineage>
</organism>
<dbReference type="InterPro" id="IPR029065">
    <property type="entry name" value="Enolase_C-like"/>
</dbReference>
<dbReference type="InterPro" id="IPR013341">
    <property type="entry name" value="Mandelate_racemase_N_dom"/>
</dbReference>
<feature type="compositionally biased region" description="Polar residues" evidence="4">
    <location>
        <begin position="287"/>
        <end position="301"/>
    </location>
</feature>
<dbReference type="SUPFAM" id="SSF54826">
    <property type="entry name" value="Enolase N-terminal domain-like"/>
    <property type="match status" value="1"/>
</dbReference>
<evidence type="ECO:0000256" key="4">
    <source>
        <dbReference type="SAM" id="MobiDB-lite"/>
    </source>
</evidence>
<evidence type="ECO:0000259" key="5">
    <source>
        <dbReference type="SMART" id="SM00922"/>
    </source>
</evidence>